<dbReference type="AlphaFoldDB" id="A0A0N4ZSC2"/>
<dbReference type="PANTHER" id="PTHR48081">
    <property type="entry name" value="AB HYDROLASE SUPERFAMILY PROTEIN C4A8.06C"/>
    <property type="match status" value="1"/>
</dbReference>
<evidence type="ECO:0000313" key="3">
    <source>
        <dbReference type="Proteomes" id="UP000038045"/>
    </source>
</evidence>
<feature type="domain" description="Alpha/beta hydrolase fold-3" evidence="2">
    <location>
        <begin position="691"/>
        <end position="753"/>
    </location>
</feature>
<accession>A0A0N4ZSC2</accession>
<feature type="domain" description="Alpha/beta hydrolase fold-3" evidence="2">
    <location>
        <begin position="113"/>
        <end position="265"/>
    </location>
</feature>
<sequence>MGCTILTKIKYYILYIIHVIFIKPIPKNCANKYAIRFVGLLIKLYAIFADRILSICVSQKFLIKIDRAYFHFLASLSLFRLPKWVKIENTKIGGIDCRVYLPQGTHRKSNGAIIYLHGGCWSMMRPKHLDEHMMPFLKRIGCPIISVDYRLSPEYPFPHGLNDSWIAASTFCEIDYKKYNVDANQVVIMGDSAGGNFTAAIIQRCKRLNKNYFQAQILIYPAVGCCDVESPSFQDCDKTYADSTLIQPSMVGRMLLEYLGLKASRKITKDLKNNKLITKEFMESEKWKTNINYSLLPKKFIDSQYFKPSIHEITNSETSYLFCEMLKNPDFAPLLADECDVVGLPPAMVITCGYDVLRDEGALYANKLSRNNVSTSWNHYENAYHGIFTLSGGSTRKKLFKDLISFIEIYIKQDGDIIDNTLGYKALIKWKRMIVSIPSLFPKKIPEWIEIMDDKIKDVKCRIYKPKSIKNNSLIIYIHGGGFAILSPRDFDDVLMPILKEQECMAISIDYSLSPEHIYPVAVNECWDVCNAILNESFMEDYKINPTKVTIMGDSAGGALAAVVCQRAIKTGKQQFQNQILIYPCTNFIDYYTQSQLEYHHKGYSGEKFLTPQTMARYGLMYMGIVPTKEKIAFMNKNGHICEKLLENEEFKKCYEYEYLPDEYKLYKRFETSPEITKELLDMKMEVFHFLLDPDFSPLYSEPKIFKQMPNTFVLTANDDVLRDDGIMYSEKIRIHGGKSTLKNYNEARHGCLNFPFDKYREFMLFDIINFLK</sequence>
<dbReference type="InterPro" id="IPR013094">
    <property type="entry name" value="AB_hydrolase_3"/>
</dbReference>
<organism evidence="3 4">
    <name type="scientific">Parastrongyloides trichosuri</name>
    <name type="common">Possum-specific nematode worm</name>
    <dbReference type="NCBI Taxonomy" id="131310"/>
    <lineage>
        <taxon>Eukaryota</taxon>
        <taxon>Metazoa</taxon>
        <taxon>Ecdysozoa</taxon>
        <taxon>Nematoda</taxon>
        <taxon>Chromadorea</taxon>
        <taxon>Rhabditida</taxon>
        <taxon>Tylenchina</taxon>
        <taxon>Panagrolaimomorpha</taxon>
        <taxon>Strongyloidoidea</taxon>
        <taxon>Strongyloididae</taxon>
        <taxon>Parastrongyloides</taxon>
    </lineage>
</organism>
<dbReference type="GO" id="GO:0016787">
    <property type="term" value="F:hydrolase activity"/>
    <property type="evidence" value="ECO:0007669"/>
    <property type="project" value="UniProtKB-KW"/>
</dbReference>
<dbReference type="Pfam" id="PF07859">
    <property type="entry name" value="Abhydrolase_3"/>
    <property type="match status" value="4"/>
</dbReference>
<keyword evidence="3" id="KW-1185">Reference proteome</keyword>
<dbReference type="InterPro" id="IPR050300">
    <property type="entry name" value="GDXG_lipolytic_enzyme"/>
</dbReference>
<keyword evidence="1" id="KW-0378">Hydrolase</keyword>
<dbReference type="InterPro" id="IPR029058">
    <property type="entry name" value="AB_hydrolase_fold"/>
</dbReference>
<name>A0A0N4ZSC2_PARTI</name>
<dbReference type="Proteomes" id="UP000038045">
    <property type="component" value="Unplaced"/>
</dbReference>
<feature type="domain" description="Alpha/beta hydrolase fold-3" evidence="2">
    <location>
        <begin position="319"/>
        <end position="388"/>
    </location>
</feature>
<reference evidence="4" key="1">
    <citation type="submission" date="2017-02" db="UniProtKB">
        <authorList>
            <consortium name="WormBaseParasite"/>
        </authorList>
    </citation>
    <scope>IDENTIFICATION</scope>
</reference>
<protein>
    <submittedName>
        <fullName evidence="4">Abhydrolase_3 domain-containing protein</fullName>
    </submittedName>
</protein>
<dbReference type="STRING" id="131310.A0A0N4ZSC2"/>
<dbReference type="WBParaSite" id="PTRK_0001140300.1">
    <property type="protein sequence ID" value="PTRK_0001140300.1"/>
    <property type="gene ID" value="PTRK_0001140300"/>
</dbReference>
<dbReference type="Gene3D" id="3.40.50.1820">
    <property type="entry name" value="alpha/beta hydrolase"/>
    <property type="match status" value="2"/>
</dbReference>
<proteinExistence type="predicted"/>
<evidence type="ECO:0000313" key="4">
    <source>
        <dbReference type="WBParaSite" id="PTRK_0001140300.1"/>
    </source>
</evidence>
<dbReference type="PANTHER" id="PTHR48081:SF8">
    <property type="entry name" value="ALPHA_BETA HYDROLASE FOLD-3 DOMAIN-CONTAINING PROTEIN-RELATED"/>
    <property type="match status" value="1"/>
</dbReference>
<dbReference type="SUPFAM" id="SSF53474">
    <property type="entry name" value="alpha/beta-Hydrolases"/>
    <property type="match status" value="2"/>
</dbReference>
<evidence type="ECO:0000259" key="2">
    <source>
        <dbReference type="Pfam" id="PF07859"/>
    </source>
</evidence>
<evidence type="ECO:0000256" key="1">
    <source>
        <dbReference type="ARBA" id="ARBA00022801"/>
    </source>
</evidence>
<feature type="domain" description="Alpha/beta hydrolase fold-3" evidence="2">
    <location>
        <begin position="475"/>
        <end position="624"/>
    </location>
</feature>